<dbReference type="Proteomes" id="UP000235145">
    <property type="component" value="Unassembled WGS sequence"/>
</dbReference>
<feature type="domain" description="DUF659" evidence="1">
    <location>
        <begin position="204"/>
        <end position="298"/>
    </location>
</feature>
<comment type="caution">
    <text evidence="2">The sequence shown here is derived from an EMBL/GenBank/DDBJ whole genome shotgun (WGS) entry which is preliminary data.</text>
</comment>
<gene>
    <name evidence="2" type="ORF">LSAT_V11C900478660</name>
</gene>
<evidence type="ECO:0000313" key="2">
    <source>
        <dbReference type="EMBL" id="KAJ0186930.1"/>
    </source>
</evidence>
<sequence>MATKGSRKDPAWPYSIEIPIECGKKRVKEHLACTHRDVSPCPNVPDEVKEEICQYLKTFETTKFMAQRNFEENVECGAYFVNPNISSSPSVNDRGVRGPMDRFLGTTKDDEQGTVSDEKMTPARAKEHRNRVCLDIERCFYENVISFNVATSPSFIGMVRSIGQYGRDLKPPTSYELRTWILNEKVKTTTTVVDDIKATWKKPVVNNQYGTVFLNTFDASDCIKNAHKLFELLDAVIEEIGEELVVQVVTDNASAYKAVGELLMEKKKGLYWTPCAAHLMLEKIGDLLQNKYALLKAKKKSAISSITINGKFAEKDLLRPAITRFATSFFILESLHGLKQPLQSMFVSREWSNCAWAKKDDGKVVKKIVMDEKTFWSSVVYSIKTSKPLIHVLRIVDGEKEPAMAYIYGAMDECKEKIASNFNGDVSQYKEIWDIIDEKW</sequence>
<evidence type="ECO:0000259" key="1">
    <source>
        <dbReference type="Pfam" id="PF04937"/>
    </source>
</evidence>
<proteinExistence type="predicted"/>
<protein>
    <recommendedName>
        <fullName evidence="1">DUF659 domain-containing protein</fullName>
    </recommendedName>
</protein>
<name>A0A9R1UH50_LACSA</name>
<dbReference type="Pfam" id="PF04937">
    <property type="entry name" value="DUF659"/>
    <property type="match status" value="1"/>
</dbReference>
<reference evidence="2 3" key="1">
    <citation type="journal article" date="2017" name="Nat. Commun.">
        <title>Genome assembly with in vitro proximity ligation data and whole-genome triplication in lettuce.</title>
        <authorList>
            <person name="Reyes-Chin-Wo S."/>
            <person name="Wang Z."/>
            <person name="Yang X."/>
            <person name="Kozik A."/>
            <person name="Arikit S."/>
            <person name="Song C."/>
            <person name="Xia L."/>
            <person name="Froenicke L."/>
            <person name="Lavelle D.O."/>
            <person name="Truco M.J."/>
            <person name="Xia R."/>
            <person name="Zhu S."/>
            <person name="Xu C."/>
            <person name="Xu H."/>
            <person name="Xu X."/>
            <person name="Cox K."/>
            <person name="Korf I."/>
            <person name="Meyers B.C."/>
            <person name="Michelmore R.W."/>
        </authorList>
    </citation>
    <scope>NUCLEOTIDE SEQUENCE [LARGE SCALE GENOMIC DNA]</scope>
    <source>
        <strain evidence="3">cv. Salinas</strain>
        <tissue evidence="2">Seedlings</tissue>
    </source>
</reference>
<keyword evidence="3" id="KW-1185">Reference proteome</keyword>
<dbReference type="AlphaFoldDB" id="A0A9R1UH50"/>
<dbReference type="InterPro" id="IPR007021">
    <property type="entry name" value="DUF659"/>
</dbReference>
<dbReference type="PANTHER" id="PTHR32166">
    <property type="entry name" value="OSJNBA0013A04.12 PROTEIN"/>
    <property type="match status" value="1"/>
</dbReference>
<evidence type="ECO:0000313" key="3">
    <source>
        <dbReference type="Proteomes" id="UP000235145"/>
    </source>
</evidence>
<dbReference type="PANTHER" id="PTHR32166:SF122">
    <property type="entry name" value="OS09G0499600 PROTEIN"/>
    <property type="match status" value="1"/>
</dbReference>
<accession>A0A9R1UH50</accession>
<dbReference type="InterPro" id="IPR012337">
    <property type="entry name" value="RNaseH-like_sf"/>
</dbReference>
<organism evidence="2 3">
    <name type="scientific">Lactuca sativa</name>
    <name type="common">Garden lettuce</name>
    <dbReference type="NCBI Taxonomy" id="4236"/>
    <lineage>
        <taxon>Eukaryota</taxon>
        <taxon>Viridiplantae</taxon>
        <taxon>Streptophyta</taxon>
        <taxon>Embryophyta</taxon>
        <taxon>Tracheophyta</taxon>
        <taxon>Spermatophyta</taxon>
        <taxon>Magnoliopsida</taxon>
        <taxon>eudicotyledons</taxon>
        <taxon>Gunneridae</taxon>
        <taxon>Pentapetalae</taxon>
        <taxon>asterids</taxon>
        <taxon>campanulids</taxon>
        <taxon>Asterales</taxon>
        <taxon>Asteraceae</taxon>
        <taxon>Cichorioideae</taxon>
        <taxon>Cichorieae</taxon>
        <taxon>Lactucinae</taxon>
        <taxon>Lactuca</taxon>
    </lineage>
</organism>
<dbReference type="EMBL" id="NBSK02000009">
    <property type="protein sequence ID" value="KAJ0186930.1"/>
    <property type="molecule type" value="Genomic_DNA"/>
</dbReference>
<dbReference type="SUPFAM" id="SSF53098">
    <property type="entry name" value="Ribonuclease H-like"/>
    <property type="match status" value="1"/>
</dbReference>